<proteinExistence type="predicted"/>
<evidence type="ECO:0000313" key="2">
    <source>
        <dbReference type="EMBL" id="WNC69537.1"/>
    </source>
</evidence>
<feature type="domain" description="Endonuclease/exonuclease/phosphatase" evidence="1">
    <location>
        <begin position="36"/>
        <end position="280"/>
    </location>
</feature>
<evidence type="ECO:0000259" key="1">
    <source>
        <dbReference type="Pfam" id="PF03372"/>
    </source>
</evidence>
<keyword evidence="2" id="KW-0255">Endonuclease</keyword>
<keyword evidence="3" id="KW-1185">Reference proteome</keyword>
<organism evidence="2 3">
    <name type="scientific">Thalassotalea nanhaiensis</name>
    <dbReference type="NCBI Taxonomy" id="3065648"/>
    <lineage>
        <taxon>Bacteria</taxon>
        <taxon>Pseudomonadati</taxon>
        <taxon>Pseudomonadota</taxon>
        <taxon>Gammaproteobacteria</taxon>
        <taxon>Alteromonadales</taxon>
        <taxon>Colwelliaceae</taxon>
        <taxon>Thalassotalea</taxon>
    </lineage>
</organism>
<protein>
    <submittedName>
        <fullName evidence="2">Endonuclease/exonuclease/phosphatase family protein</fullName>
    </submittedName>
</protein>
<dbReference type="InterPro" id="IPR050410">
    <property type="entry name" value="CCR4/nocturin_mRNA_transcr"/>
</dbReference>
<dbReference type="GO" id="GO:0004519">
    <property type="term" value="F:endonuclease activity"/>
    <property type="evidence" value="ECO:0007669"/>
    <property type="project" value="UniProtKB-KW"/>
</dbReference>
<dbReference type="InterPro" id="IPR036691">
    <property type="entry name" value="Endo/exonu/phosph_ase_sf"/>
</dbReference>
<dbReference type="Pfam" id="PF03372">
    <property type="entry name" value="Exo_endo_phos"/>
    <property type="match status" value="1"/>
</dbReference>
<dbReference type="EMBL" id="CP134146">
    <property type="protein sequence ID" value="WNC69537.1"/>
    <property type="molecule type" value="Genomic_DNA"/>
</dbReference>
<dbReference type="PANTHER" id="PTHR12121">
    <property type="entry name" value="CARBON CATABOLITE REPRESSOR PROTEIN 4"/>
    <property type="match status" value="1"/>
</dbReference>
<dbReference type="PANTHER" id="PTHR12121:SF36">
    <property type="entry name" value="ENDONUCLEASE_EXONUCLEASE_PHOSPHATASE DOMAIN-CONTAINING PROTEIN"/>
    <property type="match status" value="1"/>
</dbReference>
<reference evidence="3" key="1">
    <citation type="submission" date="2023-09" db="EMBL/GenBank/DDBJ databases">
        <authorList>
            <person name="Li S."/>
            <person name="Li X."/>
            <person name="Zhang C."/>
            <person name="Zhao Z."/>
        </authorList>
    </citation>
    <scope>NUCLEOTIDE SEQUENCE [LARGE SCALE GENOMIC DNA]</scope>
    <source>
        <strain evidence="3">SQ345</strain>
    </source>
</reference>
<dbReference type="PROSITE" id="PS51257">
    <property type="entry name" value="PROKAR_LIPOPROTEIN"/>
    <property type="match status" value="1"/>
</dbReference>
<gene>
    <name evidence="2" type="ORF">RI845_05155</name>
</gene>
<keyword evidence="2" id="KW-0378">Hydrolase</keyword>
<dbReference type="CDD" id="cd09083">
    <property type="entry name" value="EEP-1"/>
    <property type="match status" value="1"/>
</dbReference>
<evidence type="ECO:0000313" key="3">
    <source>
        <dbReference type="Proteomes" id="UP001248581"/>
    </source>
</evidence>
<dbReference type="Gene3D" id="3.60.10.10">
    <property type="entry name" value="Endonuclease/exonuclease/phosphatase"/>
    <property type="match status" value="1"/>
</dbReference>
<dbReference type="Proteomes" id="UP001248581">
    <property type="component" value="Chromosome"/>
</dbReference>
<dbReference type="InterPro" id="IPR005135">
    <property type="entry name" value="Endo/exonuclease/phosphatase"/>
</dbReference>
<sequence length="289" mass="33115">MFDSKLLVWLVCLILSGCSNSEFKHSVDSPAVLRVMSFNVRVPTDNFPNNWTLRRHLVSNVLKEQQPDIIAFQEMKSEQKQFLLAKFPHYLSIGTGRNEDGSGEATNIFYNQQRLKLDVEVSGSFWFSDSPNVPGSKHWGNKHIRNATLAKFIDLTTGKPLTVVNNHWGYSQKFHLKAAKLVRQQINQQQKDNEAVVVLGDFNSLPKFKGLAELMAKESNAPLIDSWQVSDVDMDGYTFHDFTGKGFKRLDYIFLNEVVSIESSTKIIQSKWYNRWPSDHFPLMVKITL</sequence>
<dbReference type="RefSeq" id="WP_348388679.1">
    <property type="nucleotide sequence ID" value="NZ_CP134146.1"/>
</dbReference>
<accession>A0ABY9TLD0</accession>
<name>A0ABY9TLD0_9GAMM</name>
<dbReference type="SUPFAM" id="SSF56219">
    <property type="entry name" value="DNase I-like"/>
    <property type="match status" value="1"/>
</dbReference>
<keyword evidence="2" id="KW-0540">Nuclease</keyword>